<evidence type="ECO:0000256" key="5">
    <source>
        <dbReference type="SAM" id="SignalP"/>
    </source>
</evidence>
<evidence type="ECO:0000256" key="1">
    <source>
        <dbReference type="ARBA" id="ARBA00022737"/>
    </source>
</evidence>
<dbReference type="Pfam" id="PF24125">
    <property type="entry name" value="Cds6_C"/>
    <property type="match status" value="1"/>
</dbReference>
<dbReference type="Gene3D" id="1.25.40.10">
    <property type="entry name" value="Tetratricopeptide repeat domain"/>
    <property type="match status" value="1"/>
</dbReference>
<dbReference type="SUPFAM" id="SSF54427">
    <property type="entry name" value="NTF2-like"/>
    <property type="match status" value="1"/>
</dbReference>
<sequence>MKQVRRNFSDVLRLLALTALLGASAAHANEYGDIAQLLRTGKAAEALAKADQLLVAKPRDPQLRFLRGVALTEAGKPTEAIAAFSKLTQDYPELPEPYNNLAVLYASQNQFDKARAALEMAIRTNPSYATAHENLGDVYARLASQAYNKALQLDATQAATVQPKLGLIRDLVSPVAGAGGKDATKVAATPPPAPAAPPVPAAPVAAPAQASTAPSPAAAPAVAAPAQPAPAAAPAAKPAPPAPAPAPAAPAPDAAAVRDITSAVQDWAKAWAAKDMPSYLSAYGKDFVPAGKQSRKAWETERRDRIVGKSRISVKIDDLQVKVAGTKATARFRQSYSAGALNTQSRKTLEMVKVQNQWLIVRESVGN</sequence>
<dbReference type="PANTHER" id="PTHR44858">
    <property type="entry name" value="TETRATRICOPEPTIDE REPEAT PROTEIN 6"/>
    <property type="match status" value="1"/>
</dbReference>
<dbReference type="SMART" id="SM00028">
    <property type="entry name" value="TPR"/>
    <property type="match status" value="3"/>
</dbReference>
<feature type="domain" description="Cds6 C-terminal" evidence="6">
    <location>
        <begin position="260"/>
        <end position="363"/>
    </location>
</feature>
<feature type="compositionally biased region" description="Low complexity" evidence="4">
    <location>
        <begin position="202"/>
        <end position="212"/>
    </location>
</feature>
<dbReference type="AlphaFoldDB" id="A0A4R2NB12"/>
<feature type="repeat" description="TPR" evidence="3">
    <location>
        <begin position="95"/>
        <end position="128"/>
    </location>
</feature>
<feature type="chain" id="PRO_5020484370" evidence="5">
    <location>
        <begin position="29"/>
        <end position="367"/>
    </location>
</feature>
<dbReference type="RefSeq" id="WP_119012743.1">
    <property type="nucleotide sequence ID" value="NZ_QXNC01000009.1"/>
</dbReference>
<evidence type="ECO:0000259" key="6">
    <source>
        <dbReference type="Pfam" id="PF24125"/>
    </source>
</evidence>
<proteinExistence type="predicted"/>
<dbReference type="PROSITE" id="PS50005">
    <property type="entry name" value="TPR"/>
    <property type="match status" value="1"/>
</dbReference>
<dbReference type="SUPFAM" id="SSF48452">
    <property type="entry name" value="TPR-like"/>
    <property type="match status" value="1"/>
</dbReference>
<dbReference type="PANTHER" id="PTHR44858:SF1">
    <property type="entry name" value="UDP-N-ACETYLGLUCOSAMINE--PEPTIDE N-ACETYLGLUCOSAMINYLTRANSFERASE SPINDLY-RELATED"/>
    <property type="match status" value="1"/>
</dbReference>
<dbReference type="InterPro" id="IPR011990">
    <property type="entry name" value="TPR-like_helical_dom_sf"/>
</dbReference>
<dbReference type="InterPro" id="IPR019734">
    <property type="entry name" value="TPR_rpt"/>
</dbReference>
<feature type="compositionally biased region" description="Pro residues" evidence="4">
    <location>
        <begin position="189"/>
        <end position="201"/>
    </location>
</feature>
<keyword evidence="1" id="KW-0677">Repeat</keyword>
<dbReference type="InterPro" id="IPR050498">
    <property type="entry name" value="Ycf3"/>
</dbReference>
<evidence type="ECO:0000256" key="3">
    <source>
        <dbReference type="PROSITE-ProRule" id="PRU00339"/>
    </source>
</evidence>
<organism evidence="7 8">
    <name type="scientific">Simplicispira metamorpha</name>
    <dbReference type="NCBI Taxonomy" id="80881"/>
    <lineage>
        <taxon>Bacteria</taxon>
        <taxon>Pseudomonadati</taxon>
        <taxon>Pseudomonadota</taxon>
        <taxon>Betaproteobacteria</taxon>
        <taxon>Burkholderiales</taxon>
        <taxon>Comamonadaceae</taxon>
        <taxon>Simplicispira</taxon>
    </lineage>
</organism>
<comment type="caution">
    <text evidence="7">The sequence shown here is derived from an EMBL/GenBank/DDBJ whole genome shotgun (WGS) entry which is preliminary data.</text>
</comment>
<feature type="region of interest" description="Disordered" evidence="4">
    <location>
        <begin position="231"/>
        <end position="252"/>
    </location>
</feature>
<evidence type="ECO:0000313" key="8">
    <source>
        <dbReference type="Proteomes" id="UP000295182"/>
    </source>
</evidence>
<feature type="compositionally biased region" description="Pro residues" evidence="4">
    <location>
        <begin position="237"/>
        <end position="250"/>
    </location>
</feature>
<reference evidence="7 8" key="1">
    <citation type="submission" date="2019-03" db="EMBL/GenBank/DDBJ databases">
        <title>Genomic Encyclopedia of Type Strains, Phase IV (KMG-IV): sequencing the most valuable type-strain genomes for metagenomic binning, comparative biology and taxonomic classification.</title>
        <authorList>
            <person name="Goeker M."/>
        </authorList>
    </citation>
    <scope>NUCLEOTIDE SEQUENCE [LARGE SCALE GENOMIC DNA]</scope>
    <source>
        <strain evidence="7 8">DSM 1837</strain>
    </source>
</reference>
<feature type="region of interest" description="Disordered" evidence="4">
    <location>
        <begin position="179"/>
        <end position="212"/>
    </location>
</feature>
<evidence type="ECO:0000313" key="7">
    <source>
        <dbReference type="EMBL" id="TCP18311.1"/>
    </source>
</evidence>
<keyword evidence="2 3" id="KW-0802">TPR repeat</keyword>
<keyword evidence="5" id="KW-0732">Signal</keyword>
<dbReference type="Proteomes" id="UP000295182">
    <property type="component" value="Unassembled WGS sequence"/>
</dbReference>
<gene>
    <name evidence="7" type="ORF">EV674_109109</name>
</gene>
<keyword evidence="8" id="KW-1185">Reference proteome</keyword>
<dbReference type="Gene3D" id="3.10.450.50">
    <property type="match status" value="1"/>
</dbReference>
<evidence type="ECO:0000256" key="2">
    <source>
        <dbReference type="ARBA" id="ARBA00022803"/>
    </source>
</evidence>
<dbReference type="InterPro" id="IPR056203">
    <property type="entry name" value="Cds6_C"/>
</dbReference>
<accession>A0A4R2NB12</accession>
<dbReference type="Pfam" id="PF14559">
    <property type="entry name" value="TPR_19"/>
    <property type="match status" value="1"/>
</dbReference>
<protein>
    <submittedName>
        <fullName evidence="7">SnoaL-like protein</fullName>
    </submittedName>
</protein>
<name>A0A4R2NB12_9BURK</name>
<evidence type="ECO:0000256" key="4">
    <source>
        <dbReference type="SAM" id="MobiDB-lite"/>
    </source>
</evidence>
<dbReference type="OrthoDB" id="5294075at2"/>
<feature type="signal peptide" evidence="5">
    <location>
        <begin position="1"/>
        <end position="28"/>
    </location>
</feature>
<dbReference type="EMBL" id="SLXH01000009">
    <property type="protein sequence ID" value="TCP18311.1"/>
    <property type="molecule type" value="Genomic_DNA"/>
</dbReference>
<dbReference type="InterPro" id="IPR032710">
    <property type="entry name" value="NTF2-like_dom_sf"/>
</dbReference>